<organism evidence="10 11">
    <name type="scientific">Chlorella sorokiniana</name>
    <name type="common">Freshwater green alga</name>
    <dbReference type="NCBI Taxonomy" id="3076"/>
    <lineage>
        <taxon>Eukaryota</taxon>
        <taxon>Viridiplantae</taxon>
        <taxon>Chlorophyta</taxon>
        <taxon>core chlorophytes</taxon>
        <taxon>Trebouxiophyceae</taxon>
        <taxon>Chlorellales</taxon>
        <taxon>Chlorellaceae</taxon>
        <taxon>Chlorella clade</taxon>
        <taxon>Chlorella</taxon>
    </lineage>
</organism>
<feature type="transmembrane region" description="Helical" evidence="6">
    <location>
        <begin position="251"/>
        <end position="272"/>
    </location>
</feature>
<evidence type="ECO:0000313" key="11">
    <source>
        <dbReference type="Proteomes" id="UP000239899"/>
    </source>
</evidence>
<evidence type="ECO:0000256" key="3">
    <source>
        <dbReference type="ARBA" id="ARBA00022801"/>
    </source>
</evidence>
<evidence type="ECO:0000259" key="9">
    <source>
        <dbReference type="Pfam" id="PF01915"/>
    </source>
</evidence>
<evidence type="ECO:0000259" key="8">
    <source>
        <dbReference type="Pfam" id="PF00933"/>
    </source>
</evidence>
<accession>A0A2P6U1C3</accession>
<dbReference type="Gene3D" id="3.20.20.300">
    <property type="entry name" value="Glycoside hydrolase, family 3, N-terminal domain"/>
    <property type="match status" value="1"/>
</dbReference>
<dbReference type="Proteomes" id="UP000239899">
    <property type="component" value="Unassembled WGS sequence"/>
</dbReference>
<dbReference type="Pfam" id="PF00933">
    <property type="entry name" value="Glyco_hydro_3"/>
    <property type="match status" value="1"/>
</dbReference>
<evidence type="ECO:0000256" key="5">
    <source>
        <dbReference type="SAM" id="MobiDB-lite"/>
    </source>
</evidence>
<dbReference type="InterPro" id="IPR036962">
    <property type="entry name" value="Glyco_hydro_3_N_sf"/>
</dbReference>
<dbReference type="Gene3D" id="3.40.50.1700">
    <property type="entry name" value="Glycoside hydrolase family 3 C-terminal domain"/>
    <property type="match status" value="1"/>
</dbReference>
<dbReference type="EMBL" id="LHPG02000003">
    <property type="protein sequence ID" value="PRW60117.1"/>
    <property type="molecule type" value="Genomic_DNA"/>
</dbReference>
<keyword evidence="2 7" id="KW-0732">Signal</keyword>
<evidence type="ECO:0000313" key="10">
    <source>
        <dbReference type="EMBL" id="PRW60117.1"/>
    </source>
</evidence>
<dbReference type="SUPFAM" id="SSF51445">
    <property type="entry name" value="(Trans)glycosidases"/>
    <property type="match status" value="1"/>
</dbReference>
<feature type="region of interest" description="Disordered" evidence="5">
    <location>
        <begin position="1247"/>
        <end position="1275"/>
    </location>
</feature>
<keyword evidence="3 10" id="KW-0378">Hydrolase</keyword>
<reference evidence="10 11" key="1">
    <citation type="journal article" date="2018" name="Plant J.">
        <title>Genome sequences of Chlorella sorokiniana UTEX 1602 and Micractinium conductrix SAG 241.80: implications to maltose excretion by a green alga.</title>
        <authorList>
            <person name="Arriola M.B."/>
            <person name="Velmurugan N."/>
            <person name="Zhang Y."/>
            <person name="Plunkett M.H."/>
            <person name="Hondzo H."/>
            <person name="Barney B.M."/>
        </authorList>
    </citation>
    <scope>NUCLEOTIDE SEQUENCE [LARGE SCALE GENOMIC DNA]</scope>
    <source>
        <strain evidence="11">UTEX 1602</strain>
    </source>
</reference>
<keyword evidence="4" id="KW-0326">Glycosidase</keyword>
<feature type="domain" description="Glycoside hydrolase family 3 C-terminal" evidence="9">
    <location>
        <begin position="900"/>
        <end position="1141"/>
    </location>
</feature>
<dbReference type="SUPFAM" id="SSF103481">
    <property type="entry name" value="Multidrug resistance efflux transporter EmrE"/>
    <property type="match status" value="1"/>
</dbReference>
<dbReference type="InterPro" id="IPR001764">
    <property type="entry name" value="Glyco_hydro_3_N"/>
</dbReference>
<feature type="domain" description="Glycoside hydrolase family 3 N-terminal" evidence="8">
    <location>
        <begin position="543"/>
        <end position="817"/>
    </location>
</feature>
<evidence type="ECO:0000256" key="1">
    <source>
        <dbReference type="ARBA" id="ARBA00005336"/>
    </source>
</evidence>
<name>A0A2P6U1C3_CHLSO</name>
<dbReference type="SUPFAM" id="SSF52279">
    <property type="entry name" value="Beta-D-glucan exohydrolase, C-terminal domain"/>
    <property type="match status" value="1"/>
</dbReference>
<feature type="compositionally biased region" description="Low complexity" evidence="5">
    <location>
        <begin position="1247"/>
        <end position="1273"/>
    </location>
</feature>
<evidence type="ECO:0000256" key="4">
    <source>
        <dbReference type="ARBA" id="ARBA00023295"/>
    </source>
</evidence>
<proteinExistence type="inferred from homology"/>
<feature type="transmembrane region" description="Helical" evidence="6">
    <location>
        <begin position="315"/>
        <end position="336"/>
    </location>
</feature>
<feature type="transmembrane region" description="Helical" evidence="6">
    <location>
        <begin position="166"/>
        <end position="185"/>
    </location>
</feature>
<gene>
    <name evidence="10" type="ORF">C2E21_1584</name>
</gene>
<evidence type="ECO:0000256" key="7">
    <source>
        <dbReference type="SAM" id="SignalP"/>
    </source>
</evidence>
<dbReference type="InterPro" id="IPR002772">
    <property type="entry name" value="Glyco_hydro_3_C"/>
</dbReference>
<dbReference type="GO" id="GO:0046556">
    <property type="term" value="F:alpha-L-arabinofuranosidase activity"/>
    <property type="evidence" value="ECO:0007669"/>
    <property type="project" value="TreeGrafter"/>
</dbReference>
<dbReference type="OrthoDB" id="509197at2759"/>
<keyword evidence="6" id="KW-0472">Membrane</keyword>
<dbReference type="PANTHER" id="PTHR42721">
    <property type="entry name" value="SUGAR HYDROLASE-RELATED"/>
    <property type="match status" value="1"/>
</dbReference>
<dbReference type="InterPro" id="IPR044993">
    <property type="entry name" value="BXL"/>
</dbReference>
<protein>
    <submittedName>
        <fullName evidence="10">Glycosyl hydrolase isoform B</fullName>
    </submittedName>
</protein>
<comment type="caution">
    <text evidence="10">The sequence shown here is derived from an EMBL/GenBank/DDBJ whole genome shotgun (WGS) entry which is preliminary data.</text>
</comment>
<feature type="region of interest" description="Disordered" evidence="5">
    <location>
        <begin position="479"/>
        <end position="499"/>
    </location>
</feature>
<feature type="transmembrane region" description="Helical" evidence="6">
    <location>
        <begin position="101"/>
        <end position="121"/>
    </location>
</feature>
<sequence length="1358" mass="143475">MFIAMALCLPAAALARRLRSWLRRMDAAAAGSELQEPLLVQRSTGSMASSAASSMVFGWATPPALQASAPGPPSRKALLLVLVPTSFDLVCSWLLNVGLLSITASVFMMLRGSEVLFAALLSRLWLGRLLNRWHLAGLGSCTAGVVLVGFAGYLEGGDPYQPEESGWTAALGMLLVILAEVVQAAQVVSEDFVMSSMALAPLSMVGLEGLYGTALTLGLVLPLAQLLPGREGGGIHEDTWESLHMLAGSAALRWAVGLTLLTVAVYNVAGMLVTDRMGATTRTVLETTRTLLIWLVNLLLYYGQPFKGAALGERWTAHSWLQAVGFGVLVAGTLTYGHGEEVQARRLRAKLRWARLRASLATLVSAHAAARPMVPPRIAGPATIRTAFVQRPEVGRLIQRMAAAGEAAPSTLPGSPLAFSFPSTMAAGGSSLMAAAAAALQADLDGLETAVSINVAGGIPSSEAGEAGAAVDEATADCAGSTMQAPEQEPTAPAAPSVAAAAGSAAPVAQAVGRRAGRLKPKDADKIISQLTLEEKLSLLNTDSPAINRSGLHIPAFNWWSECLHGAATEDEAGATIFPQSIGLAATFDRGLLGQVASAIGDELRAESNEAEKQGLPPRLTNCFSPVINIARDPRWGRLSESFGEDPFLTAELARGYVRGLQGSNPHFVKAAATCKHFAAYSLEEFEGVSRHSFDAKIDPRDVRDTYLAAWPACVREAVSVMCSYNSINGTPACASSWLQEQLREGMGFGGFVVSDCGAVDSAWRHHRWAPGPAQAAAATLTAGTDLACTEYEGLSEAVEQGLVSETAVDAALHRLLMARFALGHFDDRHKPRNPYRRIPASVVGSPEHLALAHEAAAKSFVLLKNGPPVPPAGWAAPSGGSDEGCSKAQGAAVAAAAPLLPLRLQGLRRITVLGPMANRTEYLLGSYYGRPAGKLVSPYQAIAERAATQGVETELLAGAEVMGSAADTDGAVQACLRSDLCLFFVGTTSFFYPLSSVEERQRYGTYAMFPPVVEAEGMDRQDLLLPGRQLNLIQAVAKRTTTPIAVVLVHGAPLDVSWLQDSPRVAAILSVWMPAQGAPTIADVLFGEVSPSGRLPVSFPFNNYTAQSDFYDMSMRRWPGRTHRHLQVPVLYEFGHGLSYTSFAYSTMRAEVPAPAVAAAAPLQKGRGALLHIELDVVNAGGTPSDEIVLLFLSFPEDNQLGRQSQQNSRQRTWLPWRRWGPGLASGISAGNSPSVTLTLPCVGASSSASSSRGRGLHSSSSSSGGSRLSGSVWPEDVPRQTLAGFERLSSLAPRQRATARFALSLETFRPFSPLDAGSSGMPGAPVRPYCGRYVLRAGSQELELWVEDAGPAAALQ</sequence>
<dbReference type="InterPro" id="IPR017853">
    <property type="entry name" value="GH"/>
</dbReference>
<dbReference type="PRINTS" id="PR00133">
    <property type="entry name" value="GLHYDRLASE3"/>
</dbReference>
<feature type="chain" id="PRO_5015118165" evidence="7">
    <location>
        <begin position="16"/>
        <end position="1358"/>
    </location>
</feature>
<dbReference type="GO" id="GO:0031222">
    <property type="term" value="P:arabinan catabolic process"/>
    <property type="evidence" value="ECO:0007669"/>
    <property type="project" value="TreeGrafter"/>
</dbReference>
<feature type="transmembrane region" description="Helical" evidence="6">
    <location>
        <begin position="133"/>
        <end position="154"/>
    </location>
</feature>
<dbReference type="Pfam" id="PF01915">
    <property type="entry name" value="Glyco_hydro_3_C"/>
    <property type="match status" value="1"/>
</dbReference>
<dbReference type="InterPro" id="IPR036881">
    <property type="entry name" value="Glyco_hydro_3_C_sf"/>
</dbReference>
<keyword evidence="6" id="KW-0812">Transmembrane</keyword>
<keyword evidence="6" id="KW-1133">Transmembrane helix</keyword>
<dbReference type="PANTHER" id="PTHR42721:SF3">
    <property type="entry name" value="BETA-D-XYLOSIDASE 5-RELATED"/>
    <property type="match status" value="1"/>
</dbReference>
<feature type="signal peptide" evidence="7">
    <location>
        <begin position="1"/>
        <end position="15"/>
    </location>
</feature>
<feature type="transmembrane region" description="Helical" evidence="6">
    <location>
        <begin position="197"/>
        <end position="221"/>
    </location>
</feature>
<dbReference type="GO" id="GO:0045493">
    <property type="term" value="P:xylan catabolic process"/>
    <property type="evidence" value="ECO:0007669"/>
    <property type="project" value="InterPro"/>
</dbReference>
<evidence type="ECO:0000256" key="6">
    <source>
        <dbReference type="SAM" id="Phobius"/>
    </source>
</evidence>
<comment type="similarity">
    <text evidence="1">Belongs to the glycosyl hydrolase 3 family.</text>
</comment>
<evidence type="ECO:0000256" key="2">
    <source>
        <dbReference type="ARBA" id="ARBA00022729"/>
    </source>
</evidence>
<keyword evidence="11" id="KW-1185">Reference proteome</keyword>
<dbReference type="InterPro" id="IPR037185">
    <property type="entry name" value="EmrE-like"/>
</dbReference>
<dbReference type="STRING" id="3076.A0A2P6U1C3"/>
<dbReference type="GO" id="GO:0009044">
    <property type="term" value="F:xylan 1,4-beta-xylosidase activity"/>
    <property type="evidence" value="ECO:0007669"/>
    <property type="project" value="InterPro"/>
</dbReference>